<proteinExistence type="predicted"/>
<feature type="region of interest" description="Disordered" evidence="1">
    <location>
        <begin position="1"/>
        <end position="33"/>
    </location>
</feature>
<dbReference type="EMBL" id="CP090893">
    <property type="protein sequence ID" value="ULT99862.1"/>
    <property type="molecule type" value="Genomic_DNA"/>
</dbReference>
<accession>A0AAE9DAN8</accession>
<evidence type="ECO:0000256" key="1">
    <source>
        <dbReference type="SAM" id="MobiDB-lite"/>
    </source>
</evidence>
<feature type="region of interest" description="Disordered" evidence="1">
    <location>
        <begin position="144"/>
        <end position="239"/>
    </location>
</feature>
<gene>
    <name evidence="2" type="ORF">L3Y34_000852</name>
</gene>
<reference evidence="2 3" key="1">
    <citation type="submission" date="2022-05" db="EMBL/GenBank/DDBJ databases">
        <title>Chromosome-level reference genomes for two strains of Caenorhabditis briggsae: an improved platform for comparative genomics.</title>
        <authorList>
            <person name="Stevens L."/>
            <person name="Andersen E.C."/>
        </authorList>
    </citation>
    <scope>NUCLEOTIDE SEQUENCE [LARGE SCALE GENOMIC DNA]</scope>
    <source>
        <strain evidence="2">QX1410_ONT</strain>
        <tissue evidence="2">Whole-organism</tissue>
    </source>
</reference>
<dbReference type="AlphaFoldDB" id="A0AAE9DAN8"/>
<feature type="compositionally biased region" description="Low complexity" evidence="1">
    <location>
        <begin position="187"/>
        <end position="206"/>
    </location>
</feature>
<dbReference type="Proteomes" id="UP000827892">
    <property type="component" value="Chromosome III"/>
</dbReference>
<organism evidence="2 3">
    <name type="scientific">Caenorhabditis briggsae</name>
    <dbReference type="NCBI Taxonomy" id="6238"/>
    <lineage>
        <taxon>Eukaryota</taxon>
        <taxon>Metazoa</taxon>
        <taxon>Ecdysozoa</taxon>
        <taxon>Nematoda</taxon>
        <taxon>Chromadorea</taxon>
        <taxon>Rhabditida</taxon>
        <taxon>Rhabditina</taxon>
        <taxon>Rhabditomorpha</taxon>
        <taxon>Rhabditoidea</taxon>
        <taxon>Rhabditidae</taxon>
        <taxon>Peloderinae</taxon>
        <taxon>Caenorhabditis</taxon>
    </lineage>
</organism>
<sequence>MTDTQSIPMARGRIAKRNKSTASVGSKKNRTQSTTSIKFLPHVDGFGAFLAAVSRLGKNGHEFTWHDLRKVYHKETQRQLTADELNAIFSVKNLTKREVFELPKVKRFMVSMDGSMMCRFRLIADPEQYQYEYDEIPPLMSTSMESDVATQTTATPIHSESVSPARSEEKSIAISTDCDDKTGGPTSDLSKSDNSSSQRSLVQQSSMTDDEGWASGRDARSDNSSPVGAQIDKDEIDGKTKMELDDDVFEVEQRIAAVSDNIDGALVTDVMVVEKATVENNFKAAETSYVAPIVMTESITAAFEAVFESVSHANTTVPEAQNASEKAKVHATLRKVSSPPVPVERTTVVAEDSTTGPPIKKLIEKFDTAVNFAEHKARGDGSPSKSIYAQVLEEIQENQNKIDQVFSSTKPEEHEEAEVTNVIFRSTSTHSSIIANGKEQLAEFVAEQEAKHKEKPAAAPATANTTTEETENAFCAKEQSSMSSLDREYFDAKTKHNEDLFAELGVKDTDGFQLKTVGSNGSGPASSEIITVIESPSTKAVDDLRKRTDSVESDADVPYSLCSEDEAEPMTMIEKSMKVSHSAEQLSTPKDEQKAKTVVVNVELDAKGKREPIDAGASIKDRIAALQAVSTEKAVPIARTDSVNEKDEDVVVLSRNEELPHMVLEARPPSQGSGAIRRRQVRFMRGCCTVQ</sequence>
<evidence type="ECO:0000313" key="3">
    <source>
        <dbReference type="Proteomes" id="UP000827892"/>
    </source>
</evidence>
<feature type="compositionally biased region" description="Polar residues" evidence="1">
    <location>
        <begin position="20"/>
        <end position="33"/>
    </location>
</feature>
<feature type="compositionally biased region" description="Polar residues" evidence="1">
    <location>
        <begin position="144"/>
        <end position="164"/>
    </location>
</feature>
<name>A0AAE9DAN8_CAEBR</name>
<protein>
    <submittedName>
        <fullName evidence="2">Uncharacterized protein</fullName>
    </submittedName>
</protein>
<evidence type="ECO:0000313" key="2">
    <source>
        <dbReference type="EMBL" id="ULT99862.1"/>
    </source>
</evidence>